<name>A0A5C7Y571_9MYCO</name>
<gene>
    <name evidence="3" type="ORF">E6Q54_10075</name>
</gene>
<dbReference type="Pfam" id="PF00903">
    <property type="entry name" value="Glyoxalase"/>
    <property type="match status" value="1"/>
</dbReference>
<dbReference type="CDD" id="cd06587">
    <property type="entry name" value="VOC"/>
    <property type="match status" value="1"/>
</dbReference>
<feature type="region of interest" description="Disordered" evidence="1">
    <location>
        <begin position="203"/>
        <end position="224"/>
    </location>
</feature>
<dbReference type="Proteomes" id="UP000321797">
    <property type="component" value="Unassembled WGS sequence"/>
</dbReference>
<dbReference type="InterPro" id="IPR029068">
    <property type="entry name" value="Glyas_Bleomycin-R_OHBP_Dase"/>
</dbReference>
<dbReference type="SUPFAM" id="SSF54593">
    <property type="entry name" value="Glyoxalase/Bleomycin resistance protein/Dihydroxybiphenyl dioxygenase"/>
    <property type="match status" value="1"/>
</dbReference>
<evidence type="ECO:0000313" key="4">
    <source>
        <dbReference type="Proteomes" id="UP000321797"/>
    </source>
</evidence>
<reference evidence="3 4" key="1">
    <citation type="submission" date="2018-09" db="EMBL/GenBank/DDBJ databases">
        <title>Metagenome Assembled Genomes from an Advanced Water Purification Facility.</title>
        <authorList>
            <person name="Stamps B.W."/>
            <person name="Spear J.R."/>
        </authorList>
    </citation>
    <scope>NUCLEOTIDE SEQUENCE [LARGE SCALE GENOMIC DNA]</scope>
    <source>
        <strain evidence="3">Bin_29_2</strain>
    </source>
</reference>
<feature type="compositionally biased region" description="Polar residues" evidence="1">
    <location>
        <begin position="215"/>
        <end position="224"/>
    </location>
</feature>
<dbReference type="InterPro" id="IPR052537">
    <property type="entry name" value="Extradiol_RC_dioxygenase"/>
</dbReference>
<dbReference type="InterPro" id="IPR037523">
    <property type="entry name" value="VOC_core"/>
</dbReference>
<dbReference type="InterPro" id="IPR004360">
    <property type="entry name" value="Glyas_Fos-R_dOase_dom"/>
</dbReference>
<dbReference type="PANTHER" id="PTHR36110">
    <property type="entry name" value="RING-CLEAVING DIOXYGENASE MHQE-RELATED"/>
    <property type="match status" value="1"/>
</dbReference>
<feature type="domain" description="VOC" evidence="2">
    <location>
        <begin position="54"/>
        <end position="187"/>
    </location>
</feature>
<evidence type="ECO:0000256" key="1">
    <source>
        <dbReference type="SAM" id="MobiDB-lite"/>
    </source>
</evidence>
<dbReference type="EMBL" id="SSGD01000050">
    <property type="protein sequence ID" value="TXI56588.1"/>
    <property type="molecule type" value="Genomic_DNA"/>
</dbReference>
<proteinExistence type="predicted"/>
<dbReference type="PROSITE" id="PS51819">
    <property type="entry name" value="VOC"/>
    <property type="match status" value="1"/>
</dbReference>
<dbReference type="AlphaFoldDB" id="A0A5C7Y571"/>
<protein>
    <submittedName>
        <fullName evidence="3">VOC family protein</fullName>
    </submittedName>
</protein>
<accession>A0A5C7Y571</accession>
<evidence type="ECO:0000313" key="3">
    <source>
        <dbReference type="EMBL" id="TXI56588.1"/>
    </source>
</evidence>
<dbReference type="Gene3D" id="3.10.180.10">
    <property type="entry name" value="2,3-Dihydroxybiphenyl 1,2-Dioxygenase, domain 1"/>
    <property type="match status" value="1"/>
</dbReference>
<evidence type="ECO:0000259" key="2">
    <source>
        <dbReference type="PROSITE" id="PS51819"/>
    </source>
</evidence>
<sequence length="224" mass="25056">MRRTRTRSSHVVEGASPKSNLGLYSPAVLRCRRRPTAGHKEVRQPVTSPKPTVGLHHAAYACADLEATNHFYEDLLGLPLVHTEVEHLQEGFFRHVFYDLGDGSCIAFFDLHGVGEKPDWSSSLSRPNGLPVWVNHFAFRATEEKQNEVRARMDAAGIKALMDVDHDWCHSLYYLDPNGIMIELCRDTPGFEPDPEQAHKLLNSTERAADPKVVTSKTATTQLG</sequence>
<organism evidence="3 4">
    <name type="scientific">Mycolicibacter arupensis</name>
    <dbReference type="NCBI Taxonomy" id="342002"/>
    <lineage>
        <taxon>Bacteria</taxon>
        <taxon>Bacillati</taxon>
        <taxon>Actinomycetota</taxon>
        <taxon>Actinomycetes</taxon>
        <taxon>Mycobacteriales</taxon>
        <taxon>Mycobacteriaceae</taxon>
        <taxon>Mycolicibacter</taxon>
    </lineage>
</organism>
<comment type="caution">
    <text evidence="3">The sequence shown here is derived from an EMBL/GenBank/DDBJ whole genome shotgun (WGS) entry which is preliminary data.</text>
</comment>
<dbReference type="PANTHER" id="PTHR36110:SF4">
    <property type="entry name" value="RING-CLEAVING DIOXYGENASE MHQA-RELATED"/>
    <property type="match status" value="1"/>
</dbReference>